<dbReference type="PANTHER" id="PTHR45527:SF1">
    <property type="entry name" value="FATTY ACID SYNTHASE"/>
    <property type="match status" value="1"/>
</dbReference>
<evidence type="ECO:0000256" key="3">
    <source>
        <dbReference type="ARBA" id="ARBA00022553"/>
    </source>
</evidence>
<dbReference type="Gene3D" id="3.30.559.30">
    <property type="entry name" value="Nonribosomal peptide synthetase, condensation domain"/>
    <property type="match status" value="2"/>
</dbReference>
<keyword evidence="9" id="KW-1185">Reference proteome</keyword>
<dbReference type="InterPro" id="IPR006162">
    <property type="entry name" value="Ppantetheine_attach_site"/>
</dbReference>
<keyword evidence="4" id="KW-0677">Repeat</keyword>
<gene>
    <name evidence="8" type="ORF">M4V62_39045</name>
</gene>
<dbReference type="InterPro" id="IPR000873">
    <property type="entry name" value="AMP-dep_synth/lig_dom"/>
</dbReference>
<dbReference type="Pfam" id="PF13193">
    <property type="entry name" value="AMP-binding_C"/>
    <property type="match status" value="1"/>
</dbReference>
<dbReference type="EMBL" id="CP097289">
    <property type="protein sequence ID" value="UQT60590.1"/>
    <property type="molecule type" value="Genomic_DNA"/>
</dbReference>
<dbReference type="CDD" id="cd19543">
    <property type="entry name" value="DCL_NRPS"/>
    <property type="match status" value="1"/>
</dbReference>
<sequence>MKTPTPATGHASAAHRPAPHAKGSALAEVWPLSPLQEGLLFHADFNGQGPDVYTVQNILAVEGPLDAARFRTSWEALLTRHAALRASFQRRRTGEAVQLITREVVLPWSEADVSDLTEAEAAAETERLAARERADRIDPAAAPLMRLLLIRTGERRHRLVMTSHHILMDGWSAPLLLDELAEIYAAGGDASALTPATSYRDYLAWLSRQDKEAARAAWKAELAGAEEPTQAVAGPANPAHGDTPPKKRSCHLTQETTEALAALARANGLTVNTVVQGAWALLLARLAGRTDVVFGATVAGRPPELPGADSMIGLFINTLPVRVRLDGSQPLLDMLRELQDRQSALLAHQHLGLSEIQQLAGPGAGFDTLLVYENYPRPPGRATAPDALSLTTVESRQATHYPLSIGIAPGERLRVDVTYRPDLVDEAVGEALAGLLTRVLERMVADPSVAVGRVGVARELLTPVAVAAPAREPVPELIAKRVAASPDAVAVQGERAESYRELWDKAGRWAAHLASHGVRRGDRVAVLMERTPGLVAVLLGVWRAGAAYVPVDVSSPVERVAFVLRDAAPTAVVCTSQSRPVVPEGFAGRLLRADDPQVQEAQATAAGREFRELDTPVAAHDVAYVMYTSGSTGVPKGVAVPHGSVAALVGERDWGVERADAVLMHAPHAFDVSLYEMWVPLAAGGRVVMAGPGVVDAQQVREHVKAGVSAVHLTAGSFRVLAEESPECLAGLREVLTGGDVVPAASVARVRQACPEVTVRHLYGPTETTLCATWHVLEPGDEVDSVLPIGRPLPHRTAFVLDAFLKPLPPGVTGELYVAGAGLARGYWNSPGPTADRFVACPYAPGERMYRTGDLVRETEDGELLFVGRADSQVKVRGFRVELGEVEAALAAHPAVAQAVVVAREDGPGERRLVGYVVPDGLAVDPLLVRDDVARELPEYMVPGVVLALDALPVTRNGKVDRAALPAPDFAERVCGRAPRTEAEETLCLLFAEVLGLERVGVEDSFFELGGDSIMSMQLAARARRANLLFKAQDVFEHETPAGLAAVGRVPDEASVPPDVSVGDVPWTPVMRELGERAMGPKFAQWTIVGAPSGLERHVLVGALSAVVDTHDVLRSMVSVGETGPRLLVREQGSVDAGTLVTRVNATYAVAGTLDAIADEAAQEAAERLDPSAGVMLQVAWVDAGPGRVGRLAFVVHHLAVDGVSWRILVPDLKAACEAVAAGREPRLDPVGTSFRQWSRLLVEQATGEARVAELAEWTDLLGEVEPPLGQRELDPGRDTAATLRRRSWTVPTQQAETLTSRTPTVFHCGVHEVLLSGLAGAIAHWRQEAAPGVLLDVEGHGRVPAEGVDLSRTVGWFTDVHPVRLDLGAVDVSEVVAGGPAAGALLKTVKEQARAIPGDGLGFGLLRHLNPATAPTLAALPRPQIGFNYLGRFTADASSATIGGSLDPAMPATHTIEAGAVIVETAAGPRLTLTLSWAAALLDEAATERLGLLWLDLLAGLAAHTADPAAGGHTSSDFPLLDLAQDEVDELESGFADDIP</sequence>
<evidence type="ECO:0000259" key="7">
    <source>
        <dbReference type="PROSITE" id="PS50075"/>
    </source>
</evidence>
<evidence type="ECO:0000256" key="4">
    <source>
        <dbReference type="ARBA" id="ARBA00022737"/>
    </source>
</evidence>
<evidence type="ECO:0000256" key="2">
    <source>
        <dbReference type="ARBA" id="ARBA00022450"/>
    </source>
</evidence>
<proteinExistence type="predicted"/>
<dbReference type="Pfam" id="PF00550">
    <property type="entry name" value="PP-binding"/>
    <property type="match status" value="1"/>
</dbReference>
<dbReference type="Gene3D" id="3.30.300.30">
    <property type="match status" value="1"/>
</dbReference>
<comment type="cofactor">
    <cofactor evidence="1">
        <name>pantetheine 4'-phosphate</name>
        <dbReference type="ChEBI" id="CHEBI:47942"/>
    </cofactor>
</comment>
<dbReference type="PROSITE" id="PS00455">
    <property type="entry name" value="AMP_BINDING"/>
    <property type="match status" value="1"/>
</dbReference>
<feature type="region of interest" description="Disordered" evidence="6">
    <location>
        <begin position="1"/>
        <end position="20"/>
    </location>
</feature>
<organism evidence="8 9">
    <name type="scientific">Streptomyces durmitorensis</name>
    <dbReference type="NCBI Taxonomy" id="319947"/>
    <lineage>
        <taxon>Bacteria</taxon>
        <taxon>Bacillati</taxon>
        <taxon>Actinomycetota</taxon>
        <taxon>Actinomycetes</taxon>
        <taxon>Kitasatosporales</taxon>
        <taxon>Streptomycetaceae</taxon>
        <taxon>Streptomyces</taxon>
    </lineage>
</organism>
<protein>
    <submittedName>
        <fullName evidence="8">Amino acid adenylation domain-containing protein</fullName>
    </submittedName>
</protein>
<reference evidence="8 9" key="1">
    <citation type="submission" date="2022-05" db="EMBL/GenBank/DDBJ databases">
        <authorList>
            <person name="Zhou X."/>
            <person name="Li K."/>
            <person name="Man Y."/>
        </authorList>
    </citation>
    <scope>NUCLEOTIDE SEQUENCE [LARGE SCALE GENOMIC DNA]</scope>
    <source>
        <strain evidence="8 9">MS405</strain>
    </source>
</reference>
<dbReference type="InterPro" id="IPR025110">
    <property type="entry name" value="AMP-bd_C"/>
</dbReference>
<dbReference type="SUPFAM" id="SSF47336">
    <property type="entry name" value="ACP-like"/>
    <property type="match status" value="1"/>
</dbReference>
<dbReference type="Pfam" id="PF00668">
    <property type="entry name" value="Condensation"/>
    <property type="match status" value="2"/>
</dbReference>
<dbReference type="NCBIfam" id="TIGR01733">
    <property type="entry name" value="AA-adenyl-dom"/>
    <property type="match status" value="1"/>
</dbReference>
<dbReference type="RefSeq" id="WP_249591923.1">
    <property type="nucleotide sequence ID" value="NZ_BAAAQL010000018.1"/>
</dbReference>
<dbReference type="SMART" id="SM00823">
    <property type="entry name" value="PKS_PP"/>
    <property type="match status" value="1"/>
</dbReference>
<dbReference type="SUPFAM" id="SSF52777">
    <property type="entry name" value="CoA-dependent acyltransferases"/>
    <property type="match status" value="4"/>
</dbReference>
<dbReference type="InterPro" id="IPR045851">
    <property type="entry name" value="AMP-bd_C_sf"/>
</dbReference>
<dbReference type="SUPFAM" id="SSF56801">
    <property type="entry name" value="Acetyl-CoA synthetase-like"/>
    <property type="match status" value="1"/>
</dbReference>
<keyword evidence="2" id="KW-0596">Phosphopantetheine</keyword>
<dbReference type="PROSITE" id="PS00012">
    <property type="entry name" value="PHOSPHOPANTETHEINE"/>
    <property type="match status" value="1"/>
</dbReference>
<feature type="region of interest" description="Disordered" evidence="6">
    <location>
        <begin position="226"/>
        <end position="247"/>
    </location>
</feature>
<dbReference type="NCBIfam" id="TIGR01720">
    <property type="entry name" value="NRPS-para261"/>
    <property type="match status" value="1"/>
</dbReference>
<dbReference type="InterPro" id="IPR009081">
    <property type="entry name" value="PP-bd_ACP"/>
</dbReference>
<dbReference type="PROSITE" id="PS50075">
    <property type="entry name" value="CARRIER"/>
    <property type="match status" value="1"/>
</dbReference>
<dbReference type="Gene3D" id="3.30.559.10">
    <property type="entry name" value="Chloramphenicol acetyltransferase-like domain"/>
    <property type="match status" value="2"/>
</dbReference>
<dbReference type="InterPro" id="IPR010071">
    <property type="entry name" value="AA_adenyl_dom"/>
</dbReference>
<dbReference type="Gene3D" id="3.40.50.980">
    <property type="match status" value="2"/>
</dbReference>
<evidence type="ECO:0000256" key="5">
    <source>
        <dbReference type="ARBA" id="ARBA00023194"/>
    </source>
</evidence>
<evidence type="ECO:0000313" key="8">
    <source>
        <dbReference type="EMBL" id="UQT60590.1"/>
    </source>
</evidence>
<keyword evidence="3" id="KW-0597">Phosphoprotein</keyword>
<evidence type="ECO:0000313" key="9">
    <source>
        <dbReference type="Proteomes" id="UP000829992"/>
    </source>
</evidence>
<dbReference type="Gene3D" id="1.10.1200.10">
    <property type="entry name" value="ACP-like"/>
    <property type="match status" value="1"/>
</dbReference>
<dbReference type="InterPro" id="IPR020806">
    <property type="entry name" value="PKS_PP-bd"/>
</dbReference>
<dbReference type="PANTHER" id="PTHR45527">
    <property type="entry name" value="NONRIBOSOMAL PEPTIDE SYNTHETASE"/>
    <property type="match status" value="1"/>
</dbReference>
<dbReference type="Proteomes" id="UP000829992">
    <property type="component" value="Chromosome"/>
</dbReference>
<dbReference type="InterPro" id="IPR023213">
    <property type="entry name" value="CAT-like_dom_sf"/>
</dbReference>
<dbReference type="Gene3D" id="2.30.38.10">
    <property type="entry name" value="Luciferase, Domain 3"/>
    <property type="match status" value="1"/>
</dbReference>
<dbReference type="InterPro" id="IPR020845">
    <property type="entry name" value="AMP-binding_CS"/>
</dbReference>
<feature type="domain" description="Carrier" evidence="7">
    <location>
        <begin position="978"/>
        <end position="1052"/>
    </location>
</feature>
<keyword evidence="5" id="KW-0045">Antibiotic biosynthesis</keyword>
<dbReference type="InterPro" id="IPR036736">
    <property type="entry name" value="ACP-like_sf"/>
</dbReference>
<name>A0ABY4Q4H0_9ACTN</name>
<evidence type="ECO:0000256" key="6">
    <source>
        <dbReference type="SAM" id="MobiDB-lite"/>
    </source>
</evidence>
<evidence type="ECO:0000256" key="1">
    <source>
        <dbReference type="ARBA" id="ARBA00001957"/>
    </source>
</evidence>
<dbReference type="InterPro" id="IPR010060">
    <property type="entry name" value="NRPS_synth"/>
</dbReference>
<accession>A0ABY4Q4H0</accession>
<dbReference type="Pfam" id="PF00501">
    <property type="entry name" value="AMP-binding"/>
    <property type="match status" value="1"/>
</dbReference>
<dbReference type="CDD" id="cd12117">
    <property type="entry name" value="A_NRPS_Srf_like"/>
    <property type="match status" value="1"/>
</dbReference>
<dbReference type="InterPro" id="IPR001242">
    <property type="entry name" value="Condensation_dom"/>
</dbReference>